<dbReference type="RefSeq" id="WP_106512064.1">
    <property type="nucleotide sequence ID" value="NZ_PXYI01000002.1"/>
</dbReference>
<dbReference type="EMBL" id="PXYI01000002">
    <property type="protein sequence ID" value="PSJ41899.1"/>
    <property type="molecule type" value="Genomic_DNA"/>
</dbReference>
<evidence type="ECO:0000313" key="3">
    <source>
        <dbReference type="EMBL" id="PSJ41899.1"/>
    </source>
</evidence>
<proteinExistence type="predicted"/>
<evidence type="ECO:0000256" key="1">
    <source>
        <dbReference type="SAM" id="Coils"/>
    </source>
</evidence>
<protein>
    <recommendedName>
        <fullName evidence="5">Porin</fullName>
    </recommendedName>
</protein>
<dbReference type="OrthoDB" id="9807854at2"/>
<keyword evidence="1" id="KW-0175">Coiled coil</keyword>
<dbReference type="InterPro" id="IPR023614">
    <property type="entry name" value="Porin_dom_sf"/>
</dbReference>
<gene>
    <name evidence="3" type="ORF">C7I55_06435</name>
</gene>
<keyword evidence="2" id="KW-0732">Signal</keyword>
<evidence type="ECO:0008006" key="5">
    <source>
        <dbReference type="Google" id="ProtNLM"/>
    </source>
</evidence>
<feature type="signal peptide" evidence="2">
    <location>
        <begin position="1"/>
        <end position="21"/>
    </location>
</feature>
<dbReference type="Pfam" id="PF07396">
    <property type="entry name" value="Porin_O_P"/>
    <property type="match status" value="1"/>
</dbReference>
<evidence type="ECO:0000313" key="4">
    <source>
        <dbReference type="Proteomes" id="UP000241167"/>
    </source>
</evidence>
<keyword evidence="4" id="KW-1185">Reference proteome</keyword>
<name>A0A2P7QVB2_9SPHN</name>
<evidence type="ECO:0000256" key="2">
    <source>
        <dbReference type="SAM" id="SignalP"/>
    </source>
</evidence>
<reference evidence="3 4" key="1">
    <citation type="submission" date="2018-03" db="EMBL/GenBank/DDBJ databases">
        <title>The draft genome of Sphingosinicella sp. GL-C-18.</title>
        <authorList>
            <person name="Liu L."/>
            <person name="Li L."/>
            <person name="Liang L."/>
            <person name="Zhang X."/>
            <person name="Wang T."/>
        </authorList>
    </citation>
    <scope>NUCLEOTIDE SEQUENCE [LARGE SCALE GENOMIC DNA]</scope>
    <source>
        <strain evidence="3 4">GL-C-18</strain>
    </source>
</reference>
<dbReference type="InterPro" id="IPR010870">
    <property type="entry name" value="Porin_O/P"/>
</dbReference>
<sequence length="507" mass="54304">MLRKIFVAGLLATAVTSPARAQGGGGVAAIEAELAAMRAKIAQLEAEVSALKSAQSGQSAAALAAPAAQPPAAAEAVATNVAPAPESPTWRGAPQFADKNGFSFKPRGFLQFDAGHVSTPGPEYAGTVGGLNYNNLGWNSRGRRIVVGVQGTLPGGFAYNAEFNFAQAQVDYEDIIITYQRPKSPLLVTIGNFFPYSGLDSVTSSRVTSLLERASATDAFSFNRRLGVGIAYLDPKNDSYLLTAGIFGQEINNSNVARTGWQASARAVYSPKIGDDTRLHLGANFQHRVAQQDAQNVQYRVRPLTQLTDQRFIDTGAIAADGDDIFGLEFAAISGPFHVTAEAQRVWVRGFRPGRTFGPNDGAGNGLFYSGDPVFGSAYGEIGFYFTGESRGYRGGRWDRVKVKRPFDKGGWGALQANFRVEHIDLSDRADGATLLAPDFVNGGRQLAYAGSLIWNPTDYLRFMAQYTHIAYEGGPRAATVVPGSADPLDERSFDVDTFGVRAQVDF</sequence>
<accession>A0A2P7QVB2</accession>
<feature type="coiled-coil region" evidence="1">
    <location>
        <begin position="27"/>
        <end position="54"/>
    </location>
</feature>
<dbReference type="Proteomes" id="UP000241167">
    <property type="component" value="Unassembled WGS sequence"/>
</dbReference>
<feature type="chain" id="PRO_5015110410" description="Porin" evidence="2">
    <location>
        <begin position="22"/>
        <end position="507"/>
    </location>
</feature>
<dbReference type="AlphaFoldDB" id="A0A2P7QVB2"/>
<dbReference type="Gene3D" id="2.40.160.10">
    <property type="entry name" value="Porin"/>
    <property type="match status" value="1"/>
</dbReference>
<comment type="caution">
    <text evidence="3">The sequence shown here is derived from an EMBL/GenBank/DDBJ whole genome shotgun (WGS) entry which is preliminary data.</text>
</comment>
<organism evidence="3 4">
    <name type="scientific">Allosphingosinicella deserti</name>
    <dbReference type="NCBI Taxonomy" id="2116704"/>
    <lineage>
        <taxon>Bacteria</taxon>
        <taxon>Pseudomonadati</taxon>
        <taxon>Pseudomonadota</taxon>
        <taxon>Alphaproteobacteria</taxon>
        <taxon>Sphingomonadales</taxon>
        <taxon>Sphingomonadaceae</taxon>
        <taxon>Allosphingosinicella</taxon>
    </lineage>
</organism>